<accession>A0A9P4I320</accession>
<protein>
    <submittedName>
        <fullName evidence="2">Uncharacterized protein</fullName>
    </submittedName>
</protein>
<feature type="compositionally biased region" description="Basic residues" evidence="1">
    <location>
        <begin position="425"/>
        <end position="436"/>
    </location>
</feature>
<sequence>MARHHRGKGHNLHAFTNVPAHIYTGVHCLALTLTDEEFKEEWENEIDRMKDILSNRYIYGFSKYRIPLTTLVECKAGLAGRVGLLAREHGDPHKLIILHFSGHGDSEGDDDFIISRFVIIAVFPRHNGALIYFSPLANGEWLWLSIQELIHPLLFDSTGDLLLVLDTCCVGEARRDLRELKRNNPKEFAGRAIYLLGAATNGTTPADGEFTFTKALTRVFREAAESRVFGDTYLLVDTAVEYCRSKSEDCNFFCEVISNRSNDTSIQLRPDYIKTFRRIHAEVAHRFSTQLEWHRRHNWILVAVYLDDRNSPTLYTQPMRCAEMLVTIHKRQTFKAVLNAYLHRYRWSWMTFCGTTIKTRDTIAALLERKASFLGPDCADEGLIVFHAVQQPKKGELSEYKQYRDCLCEGKDYRKNDVTPEDAHKVRKRQRSPKRF</sequence>
<organism evidence="2 3">
    <name type="scientific">Rhizodiscina lignyota</name>
    <dbReference type="NCBI Taxonomy" id="1504668"/>
    <lineage>
        <taxon>Eukaryota</taxon>
        <taxon>Fungi</taxon>
        <taxon>Dikarya</taxon>
        <taxon>Ascomycota</taxon>
        <taxon>Pezizomycotina</taxon>
        <taxon>Dothideomycetes</taxon>
        <taxon>Pleosporomycetidae</taxon>
        <taxon>Aulographales</taxon>
        <taxon>Rhizodiscinaceae</taxon>
        <taxon>Rhizodiscina</taxon>
    </lineage>
</organism>
<reference evidence="2" key="1">
    <citation type="journal article" date="2020" name="Stud. Mycol.">
        <title>101 Dothideomycetes genomes: a test case for predicting lifestyles and emergence of pathogens.</title>
        <authorList>
            <person name="Haridas S."/>
            <person name="Albert R."/>
            <person name="Binder M."/>
            <person name="Bloem J."/>
            <person name="Labutti K."/>
            <person name="Salamov A."/>
            <person name="Andreopoulos B."/>
            <person name="Baker S."/>
            <person name="Barry K."/>
            <person name="Bills G."/>
            <person name="Bluhm B."/>
            <person name="Cannon C."/>
            <person name="Castanera R."/>
            <person name="Culley D."/>
            <person name="Daum C."/>
            <person name="Ezra D."/>
            <person name="Gonzalez J."/>
            <person name="Henrissat B."/>
            <person name="Kuo A."/>
            <person name="Liang C."/>
            <person name="Lipzen A."/>
            <person name="Lutzoni F."/>
            <person name="Magnuson J."/>
            <person name="Mondo S."/>
            <person name="Nolan M."/>
            <person name="Ohm R."/>
            <person name="Pangilinan J."/>
            <person name="Park H.-J."/>
            <person name="Ramirez L."/>
            <person name="Alfaro M."/>
            <person name="Sun H."/>
            <person name="Tritt A."/>
            <person name="Yoshinaga Y."/>
            <person name="Zwiers L.-H."/>
            <person name="Turgeon B."/>
            <person name="Goodwin S."/>
            <person name="Spatafora J."/>
            <person name="Crous P."/>
            <person name="Grigoriev I."/>
        </authorList>
    </citation>
    <scope>NUCLEOTIDE SEQUENCE</scope>
    <source>
        <strain evidence="2">CBS 133067</strain>
    </source>
</reference>
<dbReference type="EMBL" id="ML978144">
    <property type="protein sequence ID" value="KAF2092583.1"/>
    <property type="molecule type" value="Genomic_DNA"/>
</dbReference>
<name>A0A9P4I320_9PEZI</name>
<dbReference type="AlphaFoldDB" id="A0A9P4I320"/>
<feature type="region of interest" description="Disordered" evidence="1">
    <location>
        <begin position="413"/>
        <end position="436"/>
    </location>
</feature>
<keyword evidence="3" id="KW-1185">Reference proteome</keyword>
<dbReference type="Proteomes" id="UP000799772">
    <property type="component" value="Unassembled WGS sequence"/>
</dbReference>
<dbReference type="Gene3D" id="3.40.50.1460">
    <property type="match status" value="1"/>
</dbReference>
<comment type="caution">
    <text evidence="2">The sequence shown here is derived from an EMBL/GenBank/DDBJ whole genome shotgun (WGS) entry which is preliminary data.</text>
</comment>
<evidence type="ECO:0000313" key="3">
    <source>
        <dbReference type="Proteomes" id="UP000799772"/>
    </source>
</evidence>
<evidence type="ECO:0000313" key="2">
    <source>
        <dbReference type="EMBL" id="KAF2092583.1"/>
    </source>
</evidence>
<gene>
    <name evidence="2" type="ORF">NA57DRAFT_62295</name>
</gene>
<evidence type="ECO:0000256" key="1">
    <source>
        <dbReference type="SAM" id="MobiDB-lite"/>
    </source>
</evidence>
<feature type="compositionally biased region" description="Basic and acidic residues" evidence="1">
    <location>
        <begin position="413"/>
        <end position="424"/>
    </location>
</feature>
<proteinExistence type="predicted"/>